<evidence type="ECO:0000313" key="2">
    <source>
        <dbReference type="Ensembl" id="ENSNMLP00000015728.1"/>
    </source>
</evidence>
<dbReference type="InterPro" id="IPR031731">
    <property type="entry name" value="CX9C"/>
</dbReference>
<reference evidence="2" key="2">
    <citation type="submission" date="2025-09" db="UniProtKB">
        <authorList>
            <consortium name="Ensembl"/>
        </authorList>
    </citation>
    <scope>IDENTIFICATION</scope>
</reference>
<dbReference type="GO" id="GO:0045333">
    <property type="term" value="P:cellular respiration"/>
    <property type="evidence" value="ECO:0007669"/>
    <property type="project" value="TreeGrafter"/>
</dbReference>
<reference evidence="2" key="1">
    <citation type="submission" date="2025-08" db="UniProtKB">
        <authorList>
            <consortium name="Ensembl"/>
        </authorList>
    </citation>
    <scope>IDENTIFICATION</scope>
</reference>
<dbReference type="PANTHER" id="PTHR47106">
    <property type="entry name" value="COILED-COIL-HELIX-COILED-COIL-HELIX DOMAIN-CONTAINING PROTEIN 5"/>
    <property type="match status" value="1"/>
</dbReference>
<evidence type="ECO:0000313" key="3">
    <source>
        <dbReference type="Proteomes" id="UP000694523"/>
    </source>
</evidence>
<organism evidence="2 3">
    <name type="scientific">Neogobius melanostomus</name>
    <name type="common">round goby</name>
    <dbReference type="NCBI Taxonomy" id="47308"/>
    <lineage>
        <taxon>Eukaryota</taxon>
        <taxon>Metazoa</taxon>
        <taxon>Chordata</taxon>
        <taxon>Craniata</taxon>
        <taxon>Vertebrata</taxon>
        <taxon>Euteleostomi</taxon>
        <taxon>Actinopterygii</taxon>
        <taxon>Neopterygii</taxon>
        <taxon>Teleostei</taxon>
        <taxon>Neoteleostei</taxon>
        <taxon>Acanthomorphata</taxon>
        <taxon>Gobiaria</taxon>
        <taxon>Gobiiformes</taxon>
        <taxon>Gobioidei</taxon>
        <taxon>Gobiidae</taxon>
        <taxon>Benthophilinae</taxon>
        <taxon>Neogobiini</taxon>
        <taxon>Neogobius</taxon>
    </lineage>
</organism>
<proteinExistence type="predicted"/>
<dbReference type="PANTHER" id="PTHR47106:SF1">
    <property type="entry name" value="COILED-COIL-HELIX-COILED-COIL-HELIX DOMAIN-CONTAINING PROTEIN 5"/>
    <property type="match status" value="1"/>
</dbReference>
<evidence type="ECO:0000259" key="1">
    <source>
        <dbReference type="Pfam" id="PF16860"/>
    </source>
</evidence>
<dbReference type="Ensembl" id="ENSNMLT00000017681.1">
    <property type="protein sequence ID" value="ENSNMLP00000015728.1"/>
    <property type="gene ID" value="ENSNMLG00000010419.1"/>
</dbReference>
<dbReference type="PROSITE" id="PS51808">
    <property type="entry name" value="CHCH"/>
    <property type="match status" value="1"/>
</dbReference>
<accession>A0A8C6TBH9</accession>
<dbReference type="InterPro" id="IPR052848">
    <property type="entry name" value="CHCH_domain-containing_protein"/>
</dbReference>
<feature type="domain" description="IMS import disulfide relay-system CHCH-CHCH-like Cx9C" evidence="1">
    <location>
        <begin position="6"/>
        <end position="49"/>
    </location>
</feature>
<dbReference type="Proteomes" id="UP000694523">
    <property type="component" value="Unplaced"/>
</dbReference>
<feature type="domain" description="IMS import disulfide relay-system CHCH-CHCH-like Cx9C" evidence="1">
    <location>
        <begin position="53"/>
        <end position="92"/>
    </location>
</feature>
<dbReference type="GO" id="GO:0005758">
    <property type="term" value="C:mitochondrial intermembrane space"/>
    <property type="evidence" value="ECO:0007669"/>
    <property type="project" value="TreeGrafter"/>
</dbReference>
<protein>
    <recommendedName>
        <fullName evidence="1">IMS import disulfide relay-system CHCH-CHCH-like Cx9C domain-containing protein</fullName>
    </recommendedName>
</protein>
<dbReference type="AlphaFoldDB" id="A0A8C6TBH9"/>
<sequence length="131" mass="14765">MQAAFDITAKHCHKEMEAFGSCVASYPSSWQQTCHELKMKVAHCTSSHPVIRKIRQGCSQEFVDFEKCLSENQDSPTSCSPHMARFAACAETLDLSQIGKLFSEGFFLLLPEPFMLLVLDKRSKRSKRSTS</sequence>
<keyword evidence="3" id="KW-1185">Reference proteome</keyword>
<name>A0A8C6TBH9_9GOBI</name>
<dbReference type="Gene3D" id="1.10.287.2900">
    <property type="match status" value="2"/>
</dbReference>
<dbReference type="Pfam" id="PF16860">
    <property type="entry name" value="CX9C"/>
    <property type="match status" value="2"/>
</dbReference>